<name>A0ABV2AW98_9GAMM</name>
<sequence>MSGAGVVARPGVVFLLGPTASGKTGLAVELVETLNAEIVSVDSAMVYRGMDIGTAKPDADTLARAPHALVDIRDPADPYSAADFRRDAIAEIERIHAAGKLPLLTGGTSLYFRALEHGLSDMPGRDERLRAELTREAEALGWGALHERLAAIDAPTAARIHRNDAQRIQRALEIHALSGEAPSVLHARDKAARNAARLPWSITKLVVAPTARSTLHERIASRFKSMMSQGFYEEVEKLHARPDLDLELPAIRAVGYRQLWQVMSGQLTLEQGVERAIFASRQLAKRQLTWLRSIEGANWLVSDEKPDIKQALSYLRESALID</sequence>
<comment type="catalytic activity">
    <reaction evidence="9 10 11">
        <text>adenosine(37) in tRNA + dimethylallyl diphosphate = N(6)-dimethylallyladenosine(37) in tRNA + diphosphate</text>
        <dbReference type="Rhea" id="RHEA:26482"/>
        <dbReference type="Rhea" id="RHEA-COMP:10162"/>
        <dbReference type="Rhea" id="RHEA-COMP:10375"/>
        <dbReference type="ChEBI" id="CHEBI:33019"/>
        <dbReference type="ChEBI" id="CHEBI:57623"/>
        <dbReference type="ChEBI" id="CHEBI:74411"/>
        <dbReference type="ChEBI" id="CHEBI:74415"/>
        <dbReference type="EC" id="2.5.1.75"/>
    </reaction>
</comment>
<evidence type="ECO:0000256" key="4">
    <source>
        <dbReference type="ARBA" id="ARBA00022679"/>
    </source>
</evidence>
<feature type="binding site" evidence="10">
    <location>
        <begin position="19"/>
        <end position="24"/>
    </location>
    <ligand>
        <name>substrate</name>
    </ligand>
</feature>
<dbReference type="SUPFAM" id="SSF52540">
    <property type="entry name" value="P-loop containing nucleoside triphosphate hydrolases"/>
    <property type="match status" value="2"/>
</dbReference>
<keyword evidence="5 10" id="KW-0819">tRNA processing</keyword>
<dbReference type="Proteomes" id="UP001460888">
    <property type="component" value="Unassembled WGS sequence"/>
</dbReference>
<dbReference type="PANTHER" id="PTHR11088">
    <property type="entry name" value="TRNA DIMETHYLALLYLTRANSFERASE"/>
    <property type="match status" value="1"/>
</dbReference>
<evidence type="ECO:0000313" key="15">
    <source>
        <dbReference type="Proteomes" id="UP001460888"/>
    </source>
</evidence>
<keyword evidence="6 10" id="KW-0547">Nucleotide-binding</keyword>
<evidence type="ECO:0000256" key="8">
    <source>
        <dbReference type="ARBA" id="ARBA00022842"/>
    </source>
</evidence>
<proteinExistence type="inferred from homology"/>
<feature type="site" description="Interaction with substrate tRNA" evidence="10">
    <location>
        <position position="130"/>
    </location>
</feature>
<keyword evidence="8 10" id="KW-0460">Magnesium</keyword>
<dbReference type="NCBIfam" id="TIGR00174">
    <property type="entry name" value="miaA"/>
    <property type="match status" value="1"/>
</dbReference>
<comment type="caution">
    <text evidence="10">Lacks conserved residue(s) required for the propagation of feature annotation.</text>
</comment>
<keyword evidence="7 10" id="KW-0067">ATP-binding</keyword>
<evidence type="ECO:0000313" key="14">
    <source>
        <dbReference type="EMBL" id="MES1927916.1"/>
    </source>
</evidence>
<evidence type="ECO:0000256" key="12">
    <source>
        <dbReference type="RuleBase" id="RU003784"/>
    </source>
</evidence>
<dbReference type="EMBL" id="APND01000001">
    <property type="protein sequence ID" value="MES1927916.1"/>
    <property type="molecule type" value="Genomic_DNA"/>
</dbReference>
<accession>A0ABV2AW98</accession>
<evidence type="ECO:0000256" key="13">
    <source>
        <dbReference type="RuleBase" id="RU003785"/>
    </source>
</evidence>
<evidence type="ECO:0000256" key="10">
    <source>
        <dbReference type="HAMAP-Rule" id="MF_00185"/>
    </source>
</evidence>
<dbReference type="PANTHER" id="PTHR11088:SF60">
    <property type="entry name" value="TRNA DIMETHYLALLYLTRANSFERASE"/>
    <property type="match status" value="1"/>
</dbReference>
<dbReference type="HAMAP" id="MF_00185">
    <property type="entry name" value="IPP_trans"/>
    <property type="match status" value="1"/>
</dbReference>
<dbReference type="InterPro" id="IPR027417">
    <property type="entry name" value="P-loop_NTPase"/>
</dbReference>
<dbReference type="InterPro" id="IPR018022">
    <property type="entry name" value="IPT"/>
</dbReference>
<comment type="caution">
    <text evidence="14">The sequence shown here is derived from an EMBL/GenBank/DDBJ whole genome shotgun (WGS) entry which is preliminary data.</text>
</comment>
<dbReference type="Pfam" id="PF01715">
    <property type="entry name" value="IPPT"/>
    <property type="match status" value="1"/>
</dbReference>
<evidence type="ECO:0000256" key="5">
    <source>
        <dbReference type="ARBA" id="ARBA00022694"/>
    </source>
</evidence>
<protein>
    <recommendedName>
        <fullName evidence="10">tRNA dimethylallyltransferase</fullName>
        <ecNumber evidence="10">2.5.1.75</ecNumber>
    </recommendedName>
    <alternativeName>
        <fullName evidence="10">Dimethylallyl diphosphate:tRNA dimethylallyltransferase</fullName>
        <shortName evidence="10">DMAPP:tRNA dimethylallyltransferase</shortName>
        <shortName evidence="10">DMATase</shortName>
    </alternativeName>
    <alternativeName>
        <fullName evidence="10">Isopentenyl-diphosphate:tRNA isopentenyltransferase</fullName>
        <shortName evidence="10">IPP transferase</shortName>
        <shortName evidence="10">IPPT</shortName>
        <shortName evidence="10">IPTase</shortName>
    </alternativeName>
</protein>
<evidence type="ECO:0000256" key="1">
    <source>
        <dbReference type="ARBA" id="ARBA00001946"/>
    </source>
</evidence>
<dbReference type="Gene3D" id="1.10.20.140">
    <property type="match status" value="1"/>
</dbReference>
<evidence type="ECO:0000256" key="3">
    <source>
        <dbReference type="ARBA" id="ARBA00005842"/>
    </source>
</evidence>
<feature type="region of interest" description="Interaction with substrate tRNA" evidence="10">
    <location>
        <begin position="42"/>
        <end position="45"/>
    </location>
</feature>
<dbReference type="InterPro" id="IPR039657">
    <property type="entry name" value="Dimethylallyltransferase"/>
</dbReference>
<evidence type="ECO:0000256" key="6">
    <source>
        <dbReference type="ARBA" id="ARBA00022741"/>
    </source>
</evidence>
<keyword evidence="4 10" id="KW-0808">Transferase</keyword>
<comment type="similarity">
    <text evidence="3 10 13">Belongs to the IPP transferase family.</text>
</comment>
<comment type="cofactor">
    <cofactor evidence="1 10">
        <name>Mg(2+)</name>
        <dbReference type="ChEBI" id="CHEBI:18420"/>
    </cofactor>
</comment>
<evidence type="ECO:0000256" key="2">
    <source>
        <dbReference type="ARBA" id="ARBA00003213"/>
    </source>
</evidence>
<comment type="function">
    <text evidence="2 10 12">Catalyzes the transfer of a dimethylallyl group onto the adenine at position 37 in tRNAs that read codons beginning with uridine, leading to the formation of N6-(dimethylallyl)adenosine (i(6)A).</text>
</comment>
<keyword evidence="15" id="KW-1185">Reference proteome</keyword>
<organism evidence="14 15">
    <name type="scientific">Salinisphaera dokdonensis CL-ES53</name>
    <dbReference type="NCBI Taxonomy" id="1304272"/>
    <lineage>
        <taxon>Bacteria</taxon>
        <taxon>Pseudomonadati</taxon>
        <taxon>Pseudomonadota</taxon>
        <taxon>Gammaproteobacteria</taxon>
        <taxon>Salinisphaerales</taxon>
        <taxon>Salinisphaeraceae</taxon>
        <taxon>Salinisphaera</taxon>
    </lineage>
</organism>
<feature type="binding site" evidence="10">
    <location>
        <begin position="17"/>
        <end position="24"/>
    </location>
    <ligand>
        <name>ATP</name>
        <dbReference type="ChEBI" id="CHEBI:30616"/>
    </ligand>
</feature>
<evidence type="ECO:0000256" key="11">
    <source>
        <dbReference type="RuleBase" id="RU003783"/>
    </source>
</evidence>
<evidence type="ECO:0000256" key="9">
    <source>
        <dbReference type="ARBA" id="ARBA00049563"/>
    </source>
</evidence>
<evidence type="ECO:0000256" key="7">
    <source>
        <dbReference type="ARBA" id="ARBA00022840"/>
    </source>
</evidence>
<dbReference type="Gene3D" id="3.40.50.300">
    <property type="entry name" value="P-loop containing nucleotide triphosphate hydrolases"/>
    <property type="match status" value="1"/>
</dbReference>
<comment type="subunit">
    <text evidence="10">Monomer.</text>
</comment>
<dbReference type="GO" id="GO:0052381">
    <property type="term" value="F:tRNA dimethylallyltransferase activity"/>
    <property type="evidence" value="ECO:0007669"/>
    <property type="project" value="UniProtKB-EC"/>
</dbReference>
<gene>
    <name evidence="10 14" type="primary">miaA</name>
    <name evidence="14" type="ORF">SADO_01635</name>
</gene>
<reference evidence="14 15" key="1">
    <citation type="submission" date="2013-03" db="EMBL/GenBank/DDBJ databases">
        <title>Salinisphaera dokdonensis CL-ES53 Genome Sequencing.</title>
        <authorList>
            <person name="Li C."/>
            <person name="Lai Q."/>
            <person name="Shao Z."/>
        </authorList>
    </citation>
    <scope>NUCLEOTIDE SEQUENCE [LARGE SCALE GENOMIC DNA]</scope>
    <source>
        <strain evidence="14 15">CL-ES53</strain>
    </source>
</reference>
<feature type="site" description="Interaction with substrate tRNA" evidence="10">
    <location>
        <position position="108"/>
    </location>
</feature>
<feature type="region of interest" description="Interaction with substrate tRNA" evidence="10">
    <location>
        <begin position="166"/>
        <end position="170"/>
    </location>
</feature>
<dbReference type="EC" id="2.5.1.75" evidence="10"/>